<reference evidence="1" key="1">
    <citation type="submission" date="2018-02" db="EMBL/GenBank/DDBJ databases">
        <title>Rhizophora mucronata_Transcriptome.</title>
        <authorList>
            <person name="Meera S.P."/>
            <person name="Sreeshan A."/>
            <person name="Augustine A."/>
        </authorList>
    </citation>
    <scope>NUCLEOTIDE SEQUENCE</scope>
    <source>
        <tissue evidence="1">Leaf</tissue>
    </source>
</reference>
<sequence length="92" mass="10100">MPSINGSLIFSVKEISLRSWELISWPACARETSCIAATNSLNPRNPWRLESASAHICLSWGRETLDMAKNMVASLPVIRPSPSESAKSNQSL</sequence>
<evidence type="ECO:0000313" key="1">
    <source>
        <dbReference type="EMBL" id="MBX35692.1"/>
    </source>
</evidence>
<dbReference type="AlphaFoldDB" id="A0A2P2MZN7"/>
<name>A0A2P2MZN7_RHIMU</name>
<accession>A0A2P2MZN7</accession>
<proteinExistence type="predicted"/>
<dbReference type="EMBL" id="GGEC01055208">
    <property type="protein sequence ID" value="MBX35692.1"/>
    <property type="molecule type" value="Transcribed_RNA"/>
</dbReference>
<organism evidence="1">
    <name type="scientific">Rhizophora mucronata</name>
    <name type="common">Asiatic mangrove</name>
    <dbReference type="NCBI Taxonomy" id="61149"/>
    <lineage>
        <taxon>Eukaryota</taxon>
        <taxon>Viridiplantae</taxon>
        <taxon>Streptophyta</taxon>
        <taxon>Embryophyta</taxon>
        <taxon>Tracheophyta</taxon>
        <taxon>Spermatophyta</taxon>
        <taxon>Magnoliopsida</taxon>
        <taxon>eudicotyledons</taxon>
        <taxon>Gunneridae</taxon>
        <taxon>Pentapetalae</taxon>
        <taxon>rosids</taxon>
        <taxon>fabids</taxon>
        <taxon>Malpighiales</taxon>
        <taxon>Rhizophoraceae</taxon>
        <taxon>Rhizophora</taxon>
    </lineage>
</organism>
<protein>
    <submittedName>
        <fullName evidence="1">Uncharacterized protein</fullName>
    </submittedName>
</protein>